<dbReference type="PROSITE" id="PS50937">
    <property type="entry name" value="HTH_MERR_2"/>
    <property type="match status" value="1"/>
</dbReference>
<name>A0ABR7VRH7_VIRHA</name>
<dbReference type="PANTHER" id="PTHR30204:SF69">
    <property type="entry name" value="MERR-FAMILY TRANSCRIPTIONAL REGULATOR"/>
    <property type="match status" value="1"/>
</dbReference>
<comment type="caution">
    <text evidence="6">The sequence shown here is derived from an EMBL/GenBank/DDBJ whole genome shotgun (WGS) entry which is preliminary data.</text>
</comment>
<dbReference type="Pfam" id="PF08241">
    <property type="entry name" value="Methyltransf_11"/>
    <property type="match status" value="1"/>
</dbReference>
<dbReference type="CDD" id="cd01106">
    <property type="entry name" value="HTH_TipAL-Mta"/>
    <property type="match status" value="1"/>
</dbReference>
<keyword evidence="2" id="KW-0805">Transcription regulation</keyword>
<protein>
    <submittedName>
        <fullName evidence="6">Methyltransferase domain-containing protein</fullName>
    </submittedName>
</protein>
<keyword evidence="3" id="KW-0238">DNA-binding</keyword>
<dbReference type="GO" id="GO:0008168">
    <property type="term" value="F:methyltransferase activity"/>
    <property type="evidence" value="ECO:0007669"/>
    <property type="project" value="UniProtKB-KW"/>
</dbReference>
<proteinExistence type="predicted"/>
<organism evidence="6 7">
    <name type="scientific">Virgibacillus halodenitrificans</name>
    <name type="common">Bacillus halodenitrificans</name>
    <dbReference type="NCBI Taxonomy" id="1482"/>
    <lineage>
        <taxon>Bacteria</taxon>
        <taxon>Bacillati</taxon>
        <taxon>Bacillota</taxon>
        <taxon>Bacilli</taxon>
        <taxon>Bacillales</taxon>
        <taxon>Bacillaceae</taxon>
        <taxon>Virgibacillus</taxon>
    </lineage>
</organism>
<dbReference type="Proteomes" id="UP000621631">
    <property type="component" value="Unassembled WGS sequence"/>
</dbReference>
<gene>
    <name evidence="6" type="ORF">IC602_12935</name>
</gene>
<dbReference type="InterPro" id="IPR000551">
    <property type="entry name" value="MerR-type_HTH_dom"/>
</dbReference>
<evidence type="ECO:0000313" key="7">
    <source>
        <dbReference type="Proteomes" id="UP000621631"/>
    </source>
</evidence>
<dbReference type="RefSeq" id="WP_189778520.1">
    <property type="nucleotide sequence ID" value="NZ_JACWEZ010000007.1"/>
</dbReference>
<dbReference type="Gene3D" id="1.10.1660.10">
    <property type="match status" value="1"/>
</dbReference>
<dbReference type="GO" id="GO:0032259">
    <property type="term" value="P:methylation"/>
    <property type="evidence" value="ECO:0007669"/>
    <property type="project" value="UniProtKB-KW"/>
</dbReference>
<evidence type="ECO:0000256" key="4">
    <source>
        <dbReference type="ARBA" id="ARBA00023163"/>
    </source>
</evidence>
<dbReference type="Gene3D" id="3.40.50.150">
    <property type="entry name" value="Vaccinia Virus protein VP39"/>
    <property type="match status" value="1"/>
</dbReference>
<keyword evidence="1" id="KW-0678">Repressor</keyword>
<dbReference type="InterPro" id="IPR009061">
    <property type="entry name" value="DNA-bd_dom_put_sf"/>
</dbReference>
<dbReference type="InterPro" id="IPR013216">
    <property type="entry name" value="Methyltransf_11"/>
</dbReference>
<feature type="domain" description="HTH merR-type" evidence="5">
    <location>
        <begin position="1"/>
        <end position="69"/>
    </location>
</feature>
<evidence type="ECO:0000313" key="6">
    <source>
        <dbReference type="EMBL" id="MBD1223503.1"/>
    </source>
</evidence>
<keyword evidence="7" id="KW-1185">Reference proteome</keyword>
<dbReference type="EMBL" id="JACWEZ010000007">
    <property type="protein sequence ID" value="MBD1223503.1"/>
    <property type="molecule type" value="Genomic_DNA"/>
</dbReference>
<evidence type="ECO:0000256" key="3">
    <source>
        <dbReference type="ARBA" id="ARBA00023125"/>
    </source>
</evidence>
<sequence length="342" mass="39575">MLIKEAAKKLNTTARTIRLYEEKGLISLKKDQENDYRIFTEDDLYRLSTIIALREIGIQISEIREMLKQPGMQMEDYLNLQRSVLYEKLLEMKDMIHTIDQMMEHVDSADFQPISKLAEHLKKLKQIRKGWKDKWDFDSQAIEYDQHIKKAGYTFNVHQGYDVALSTVKQCITLNAKDQCLDIGVGTGNLGGRFLHQGAHVIGVDQSGKMLEKCKEKYPLMEVRKGHFLALPVMDLTMDVVVSSYALHHLPDEEKLLALQEINRVLKSGGQLCIADLMFQNENDRKRVLDMYRLEGNMEAVEAIEDEYYADRSLLIEWLVAHDYEVKAQQINSILSVIYAEK</sequence>
<evidence type="ECO:0000256" key="2">
    <source>
        <dbReference type="ARBA" id="ARBA00023015"/>
    </source>
</evidence>
<evidence type="ECO:0000256" key="1">
    <source>
        <dbReference type="ARBA" id="ARBA00022491"/>
    </source>
</evidence>
<dbReference type="PANTHER" id="PTHR30204">
    <property type="entry name" value="REDOX-CYCLING DRUG-SENSING TRANSCRIPTIONAL ACTIVATOR SOXR"/>
    <property type="match status" value="1"/>
</dbReference>
<keyword evidence="6" id="KW-0489">Methyltransferase</keyword>
<dbReference type="CDD" id="cd02440">
    <property type="entry name" value="AdoMet_MTases"/>
    <property type="match status" value="1"/>
</dbReference>
<dbReference type="SUPFAM" id="SSF53335">
    <property type="entry name" value="S-adenosyl-L-methionine-dependent methyltransferases"/>
    <property type="match status" value="1"/>
</dbReference>
<reference evidence="6 7" key="1">
    <citation type="submission" date="2020-09" db="EMBL/GenBank/DDBJ databases">
        <title>Draft Genome Sequences of Oil-Oxidizing Bacteria Halomonas titanicae, Marinobacter lutaoensis, and Virgibacillus halodenitrificans Isolated from Highly Saline Environments.</title>
        <authorList>
            <person name="Grouzdev D.S."/>
            <person name="Sokolova D.S."/>
            <person name="Semenova E.M."/>
            <person name="Borzenkov I.A."/>
            <person name="Bidzhieva S.K."/>
            <person name="Poltaraus A.B."/>
            <person name="Nazina T.N."/>
        </authorList>
    </citation>
    <scope>NUCLEOTIDE SEQUENCE [LARGE SCALE GENOMIC DNA]</scope>
    <source>
        <strain evidence="6 7">VKM B-3472D</strain>
    </source>
</reference>
<accession>A0ABR7VRH7</accession>
<dbReference type="SMART" id="SM00422">
    <property type="entry name" value="HTH_MERR"/>
    <property type="match status" value="1"/>
</dbReference>
<keyword evidence="4" id="KW-0804">Transcription</keyword>
<dbReference type="SUPFAM" id="SSF46955">
    <property type="entry name" value="Putative DNA-binding domain"/>
    <property type="match status" value="1"/>
</dbReference>
<keyword evidence="6" id="KW-0808">Transferase</keyword>
<dbReference type="InterPro" id="IPR047057">
    <property type="entry name" value="MerR_fam"/>
</dbReference>
<evidence type="ECO:0000259" key="5">
    <source>
        <dbReference type="PROSITE" id="PS50937"/>
    </source>
</evidence>
<dbReference type="InterPro" id="IPR029063">
    <property type="entry name" value="SAM-dependent_MTases_sf"/>
</dbReference>
<dbReference type="Pfam" id="PF13411">
    <property type="entry name" value="MerR_1"/>
    <property type="match status" value="1"/>
</dbReference>